<dbReference type="InterPro" id="IPR012318">
    <property type="entry name" value="HTH_CRP"/>
</dbReference>
<dbReference type="RefSeq" id="WP_328984946.1">
    <property type="nucleotide sequence ID" value="NZ_CP121472.1"/>
</dbReference>
<dbReference type="Gene3D" id="1.10.10.10">
    <property type="entry name" value="Winged helix-like DNA-binding domain superfamily/Winged helix DNA-binding domain"/>
    <property type="match status" value="1"/>
</dbReference>
<sequence>MLRLVAERAQRLLIDLEACCLHTAAQRVVALLLREASPSVTAPDSAQLELLASKILVASSLNLSSETFSRELHALARCGLIRVERRRIQIPSLARLRQLGGLPVADIACPDRAPLFAAASATG</sequence>
<dbReference type="EMBL" id="CP121472">
    <property type="protein sequence ID" value="WPL19196.1"/>
    <property type="molecule type" value="Genomic_DNA"/>
</dbReference>
<feature type="domain" description="HTH crp-type" evidence="1">
    <location>
        <begin position="22"/>
        <end position="94"/>
    </location>
</feature>
<dbReference type="InterPro" id="IPR036388">
    <property type="entry name" value="WH-like_DNA-bd_sf"/>
</dbReference>
<protein>
    <recommendedName>
        <fullName evidence="1">HTH crp-type domain-containing protein</fullName>
    </recommendedName>
</protein>
<dbReference type="SUPFAM" id="SSF46785">
    <property type="entry name" value="Winged helix' DNA-binding domain"/>
    <property type="match status" value="1"/>
</dbReference>
<dbReference type="InterPro" id="IPR036390">
    <property type="entry name" value="WH_DNA-bd_sf"/>
</dbReference>
<evidence type="ECO:0000259" key="1">
    <source>
        <dbReference type="PROSITE" id="PS51063"/>
    </source>
</evidence>
<gene>
    <name evidence="2" type="ORF">Thiowin_04303</name>
</gene>
<proteinExistence type="predicted"/>
<evidence type="ECO:0000313" key="3">
    <source>
        <dbReference type="Proteomes" id="UP001432180"/>
    </source>
</evidence>
<organism evidence="2 3">
    <name type="scientific">Thiorhodovibrio winogradskyi</name>
    <dbReference type="NCBI Taxonomy" id="77007"/>
    <lineage>
        <taxon>Bacteria</taxon>
        <taxon>Pseudomonadati</taxon>
        <taxon>Pseudomonadota</taxon>
        <taxon>Gammaproteobacteria</taxon>
        <taxon>Chromatiales</taxon>
        <taxon>Chromatiaceae</taxon>
        <taxon>Thiorhodovibrio</taxon>
    </lineage>
</organism>
<dbReference type="SMART" id="SM00419">
    <property type="entry name" value="HTH_CRP"/>
    <property type="match status" value="1"/>
</dbReference>
<name>A0ABZ0SGL2_9GAMM</name>
<dbReference type="Pfam" id="PF13545">
    <property type="entry name" value="HTH_Crp_2"/>
    <property type="match status" value="1"/>
</dbReference>
<reference evidence="2 3" key="1">
    <citation type="journal article" date="2023" name="Microorganisms">
        <title>Thiorhodovibrio frisius and Trv. litoralis spp. nov., Two Novel Members from a Clade of Fastidious Purple Sulfur Bacteria That Exhibit Unique Red-Shifted Light-Harvesting Capabilities.</title>
        <authorList>
            <person name="Methner A."/>
            <person name="Kuzyk S.B."/>
            <person name="Petersen J."/>
            <person name="Bauer S."/>
            <person name="Brinkmann H."/>
            <person name="Sichau K."/>
            <person name="Wanner G."/>
            <person name="Wolf J."/>
            <person name="Neumann-Schaal M."/>
            <person name="Henke P."/>
            <person name="Tank M."/>
            <person name="Sproer C."/>
            <person name="Bunk B."/>
            <person name="Overmann J."/>
        </authorList>
    </citation>
    <scope>NUCLEOTIDE SEQUENCE [LARGE SCALE GENOMIC DNA]</scope>
    <source>
        <strain evidence="2 3">DSM 6702</strain>
    </source>
</reference>
<evidence type="ECO:0000313" key="2">
    <source>
        <dbReference type="EMBL" id="WPL19196.1"/>
    </source>
</evidence>
<keyword evidence="3" id="KW-1185">Reference proteome</keyword>
<dbReference type="Proteomes" id="UP001432180">
    <property type="component" value="Chromosome"/>
</dbReference>
<accession>A0ABZ0SGL2</accession>
<dbReference type="PROSITE" id="PS51063">
    <property type="entry name" value="HTH_CRP_2"/>
    <property type="match status" value="1"/>
</dbReference>